<gene>
    <name evidence="3" type="ORF">CcCBS67573_g08381</name>
</gene>
<evidence type="ECO:0000313" key="3">
    <source>
        <dbReference type="EMBL" id="TPX64516.1"/>
    </source>
</evidence>
<dbReference type="GO" id="GO:0006629">
    <property type="term" value="P:lipid metabolic process"/>
    <property type="evidence" value="ECO:0007669"/>
    <property type="project" value="InterPro"/>
</dbReference>
<feature type="compositionally biased region" description="Basic and acidic residues" evidence="1">
    <location>
        <begin position="155"/>
        <end position="172"/>
    </location>
</feature>
<accession>A0A507EMH5</accession>
<proteinExistence type="predicted"/>
<dbReference type="EMBL" id="QEAP01000541">
    <property type="protein sequence ID" value="TPX64516.1"/>
    <property type="molecule type" value="Genomic_DNA"/>
</dbReference>
<feature type="region of interest" description="Disordered" evidence="1">
    <location>
        <begin position="504"/>
        <end position="540"/>
    </location>
</feature>
<dbReference type="PANTHER" id="PTHR45856">
    <property type="entry name" value="ALPHA/BETA-HYDROLASES SUPERFAMILY PROTEIN"/>
    <property type="match status" value="1"/>
</dbReference>
<keyword evidence="4" id="KW-1185">Reference proteome</keyword>
<dbReference type="Proteomes" id="UP000320333">
    <property type="component" value="Unassembled WGS sequence"/>
</dbReference>
<feature type="region of interest" description="Disordered" evidence="1">
    <location>
        <begin position="1121"/>
        <end position="1167"/>
    </location>
</feature>
<name>A0A507EMH5_9FUNG</name>
<dbReference type="SUPFAM" id="SSF53474">
    <property type="entry name" value="alpha/beta-Hydrolases"/>
    <property type="match status" value="1"/>
</dbReference>
<evidence type="ECO:0000256" key="1">
    <source>
        <dbReference type="SAM" id="MobiDB-lite"/>
    </source>
</evidence>
<comment type="caution">
    <text evidence="3">The sequence shown here is derived from an EMBL/GenBank/DDBJ whole genome shotgun (WGS) entry which is preliminary data.</text>
</comment>
<dbReference type="InterPro" id="IPR029058">
    <property type="entry name" value="AB_hydrolase_fold"/>
</dbReference>
<feature type="compositionally biased region" description="Polar residues" evidence="1">
    <location>
        <begin position="1"/>
        <end position="21"/>
    </location>
</feature>
<dbReference type="SUPFAM" id="SSF52540">
    <property type="entry name" value="P-loop containing nucleoside triphosphate hydrolases"/>
    <property type="match status" value="1"/>
</dbReference>
<protein>
    <recommendedName>
        <fullName evidence="2">Fungal lipase-type domain-containing protein</fullName>
    </recommendedName>
</protein>
<feature type="compositionally biased region" description="Polar residues" evidence="1">
    <location>
        <begin position="266"/>
        <end position="306"/>
    </location>
</feature>
<feature type="compositionally biased region" description="Polar residues" evidence="1">
    <location>
        <begin position="180"/>
        <end position="219"/>
    </location>
</feature>
<feature type="domain" description="Fungal lipase-type" evidence="2">
    <location>
        <begin position="807"/>
        <end position="958"/>
    </location>
</feature>
<feature type="compositionally biased region" description="Polar residues" evidence="1">
    <location>
        <begin position="246"/>
        <end position="258"/>
    </location>
</feature>
<feature type="region of interest" description="Disordered" evidence="1">
    <location>
        <begin position="1"/>
        <end position="382"/>
    </location>
</feature>
<feature type="compositionally biased region" description="Low complexity" evidence="1">
    <location>
        <begin position="83"/>
        <end position="118"/>
    </location>
</feature>
<reference evidence="3 4" key="1">
    <citation type="journal article" date="2019" name="Sci. Rep.">
        <title>Comparative genomics of chytrid fungi reveal insights into the obligate biotrophic and pathogenic lifestyle of Synchytrium endobioticum.</title>
        <authorList>
            <person name="van de Vossenberg B.T.L.H."/>
            <person name="Warris S."/>
            <person name="Nguyen H.D.T."/>
            <person name="van Gent-Pelzer M.P.E."/>
            <person name="Joly D.L."/>
            <person name="van de Geest H.C."/>
            <person name="Bonants P.J.M."/>
            <person name="Smith D.S."/>
            <person name="Levesque C.A."/>
            <person name="van der Lee T.A.J."/>
        </authorList>
    </citation>
    <scope>NUCLEOTIDE SEQUENCE [LARGE SCALE GENOMIC DNA]</scope>
    <source>
        <strain evidence="3 4">CBS 675.73</strain>
    </source>
</reference>
<feature type="compositionally biased region" description="Pro residues" evidence="1">
    <location>
        <begin position="24"/>
        <end position="39"/>
    </location>
</feature>
<feature type="region of interest" description="Disordered" evidence="1">
    <location>
        <begin position="1374"/>
        <end position="1426"/>
    </location>
</feature>
<feature type="region of interest" description="Disordered" evidence="1">
    <location>
        <begin position="418"/>
        <end position="479"/>
    </location>
</feature>
<dbReference type="STRING" id="246404.A0A507EMH5"/>
<feature type="compositionally biased region" description="Polar residues" evidence="1">
    <location>
        <begin position="314"/>
        <end position="334"/>
    </location>
</feature>
<feature type="compositionally biased region" description="Low complexity" evidence="1">
    <location>
        <begin position="1141"/>
        <end position="1150"/>
    </location>
</feature>
<dbReference type="PANTHER" id="PTHR45856:SF21">
    <property type="entry name" value="FUNGAL LIPASE-LIKE DOMAIN-CONTAINING PROTEIN"/>
    <property type="match status" value="1"/>
</dbReference>
<evidence type="ECO:0000313" key="4">
    <source>
        <dbReference type="Proteomes" id="UP000320333"/>
    </source>
</evidence>
<dbReference type="OrthoDB" id="426718at2759"/>
<feature type="compositionally biased region" description="Low complexity" evidence="1">
    <location>
        <begin position="1123"/>
        <end position="1133"/>
    </location>
</feature>
<dbReference type="InterPro" id="IPR051218">
    <property type="entry name" value="Sec_MonoDiacylglyc_Lipase"/>
</dbReference>
<dbReference type="InterPro" id="IPR002921">
    <property type="entry name" value="Fungal_lipase-type"/>
</dbReference>
<organism evidence="3 4">
    <name type="scientific">Chytriomyces confervae</name>
    <dbReference type="NCBI Taxonomy" id="246404"/>
    <lineage>
        <taxon>Eukaryota</taxon>
        <taxon>Fungi</taxon>
        <taxon>Fungi incertae sedis</taxon>
        <taxon>Chytridiomycota</taxon>
        <taxon>Chytridiomycota incertae sedis</taxon>
        <taxon>Chytridiomycetes</taxon>
        <taxon>Chytridiales</taxon>
        <taxon>Chytriomycetaceae</taxon>
        <taxon>Chytriomyces</taxon>
    </lineage>
</organism>
<feature type="compositionally biased region" description="Gly residues" evidence="1">
    <location>
        <begin position="1389"/>
        <end position="1408"/>
    </location>
</feature>
<sequence length="1947" mass="210739">MSTASASSTKPLIPGRNSSKLNAPPSPSPSSMPPSPVPQSPTLKEVRAHFAKARKGGSSAKDKLDAENSENGAFVLPPITITSRSSSRNSVSSISAFSPHSPTASLLSPALSPAPDSSKITDWIDNVGRMRGSPLASSISRANPPVTLKAPKPRVKADKAEKEDSKSDRPLGSEKAPVSPSVQISNSPSTLPSPSMSRKNLSSSANASATGSPSSSPLQAKSGGISKSKGGSGVIIPERDIKARPINSSTIRATSPSIAGTLISAPVSTPSSLSEYQTRSSSFDEPPQRSASYDNLTRQGLSQSLNRPMPPTRTRMNSINPRGDSNGSVSSNNTSKKEAPSPIISPESDTQPKPLQGPVVISLGPPPPVSVTTLAQETKQEAPKRGIFGTILGFARGASSRTLPNVTTTSMAITSSPLAFGAPISPKRTRSDLSDDSDTEYLLPPPTPLFNNDKEAASAAAYPKTLSRSRNTNKEEQMPQFDYAGGEARLKGARFAEQHAIYTDELPDPNHNPYSFKINVPSKPSLKESQRSLPAGKEGARGAVDDEFAVKAYVDKDTVVSITISRRNTPFSEVLMMLEKKLAKVMKRSGGVISAMRTRDKDDEWVEVDVAEEVEWRIRVSECFEDKMTTLPQIERLMDVTSAWAATASTESLGRVQPSLSNSYLDGRPFRLLSDDECRQHPKAALIPHAVGLELVQSILFGLVLTDPWNHPDRTFVEERGGCYKFSTLAKDNDHRTSTKQADELVQALLLSGCMYKADPMTYLRERKAMHQFAQVLIRAPSSDEEGYVIGLRPPSSPGASDGKAYVAFSGTKDWSHIRQALSFLPGTINGLPTLSSLGCHSGYLDIAEKVPDIIGALQSLGYTDIILCGHSRGGAIAHLVLLLHLYRNGITDDAGEEVNQSMDTSINWEAKVPEVRSFAFASPFVVNEAASLFLTERGLHRRFLNVVNDGDVIPGAMSSIGGLSTQAITSVTGKAAGIDLDAIVRQIGPLIGAAGAAIGYPASTALGVVVGGYLWNMFFSVIIQKPILTYKPIGRYIFLRKKYGSEGKLAQYLKTPDSTSSLEAVIQHFQTIAREFASKPTVTVSDLHHDHTSSAYLHALTSTYSLRPLHGAFWRQQNPLGSSSSASPSRSSFPEWIPESSPRSSKSSSATNTKHGTPIQTQFQYPPLNANTDELVPELVFSALCPDIRDVSAQQVLGATPGAPRRVKLDIVGHNLDFIDMKEGILLTGFFVEPLRFHNVVATTKQKMVVEATIDSAVEKLPTRGNMATISVTPVFEGARPIVRRITSMITIDSNSQSPDGTSVNTGHPNQLADGTIFDVCINAFKRAVINRSHELRAEAIGFPPQPDVQKRLAIVKAAFAKLEELCPAKVFSRGPRSANSSPTRQRFGGGTVDKGLSSSGGAGTKNGKGLSATPGGHHSQPPKRKMSELIEFLAHIDAFPEGKKEDFVEGVEDTPVPLDPTPEDTAREKSQALQVMAAMEEATSICSRFLEVLCSKIDITLEPSMYFVVGTGVVTGLVTALSIGLLIPEAPVIAAGIGMGFLTSTAVGPLGLGDKVIHAVQKEQDNQYRFLLMELVKWIGVGSSQKLEFLNAHTHERAIEERLQNLGFSRETEVRTDPTRWVNWDSSDAGYGALFSQEYFGSGKRFDRATKSCLGLIAKRVDMVRQVHRIRKLIVEETVVAFVGTQDAGKTTAARKLFHHVNKEFPKVLKGREVRRGIYEHTSGVRVFPYGQIAVADFPGSDSTSLGLDQAMRRFGGVASVALLFCHFNGDASGEVLRNLEEIREWSSRIPILLCIHQAGNKVNANEDDFLFANELTCAADVDRFLNRWTRTIQSRFPEIIVDSSSNHHDLASKVEESLNLGDVSPGMRSSDRRFSSTSDMSALRKGQASAGLTVAMTEFVKEVDLCRSFGIWGVQEVRKWIRERVSESNLYIRISDLMEVLPEE</sequence>
<feature type="compositionally biased region" description="Polar residues" evidence="1">
    <location>
        <begin position="1151"/>
        <end position="1167"/>
    </location>
</feature>
<evidence type="ECO:0000259" key="2">
    <source>
        <dbReference type="Pfam" id="PF01764"/>
    </source>
</evidence>
<dbReference type="Gene3D" id="3.40.50.1820">
    <property type="entry name" value="alpha/beta hydrolase"/>
    <property type="match status" value="1"/>
</dbReference>
<dbReference type="Pfam" id="PF01764">
    <property type="entry name" value="Lipase_3"/>
    <property type="match status" value="1"/>
</dbReference>
<dbReference type="CDD" id="cd00882">
    <property type="entry name" value="Ras_like_GTPase"/>
    <property type="match status" value="1"/>
</dbReference>
<dbReference type="InterPro" id="IPR027417">
    <property type="entry name" value="P-loop_NTPase"/>
</dbReference>